<keyword evidence="2" id="KW-0436">Ligase</keyword>
<evidence type="ECO:0000259" key="3">
    <source>
        <dbReference type="Pfam" id="PF00501"/>
    </source>
</evidence>
<protein>
    <submittedName>
        <fullName evidence="4">AMP-dependent synthetase</fullName>
    </submittedName>
</protein>
<dbReference type="Gene3D" id="3.40.50.12780">
    <property type="entry name" value="N-terminal domain of ligase-like"/>
    <property type="match status" value="1"/>
</dbReference>
<dbReference type="PANTHER" id="PTHR43201:SF5">
    <property type="entry name" value="MEDIUM-CHAIN ACYL-COA LIGASE ACSF2, MITOCHONDRIAL"/>
    <property type="match status" value="1"/>
</dbReference>
<name>A0A1T3VV86_9MYCO</name>
<organism evidence="4 5">
    <name type="scientific">Mycolicibacterium diernhoferi</name>
    <dbReference type="NCBI Taxonomy" id="1801"/>
    <lineage>
        <taxon>Bacteria</taxon>
        <taxon>Bacillati</taxon>
        <taxon>Actinomycetota</taxon>
        <taxon>Actinomycetes</taxon>
        <taxon>Mycobacteriales</taxon>
        <taxon>Mycobacteriaceae</taxon>
        <taxon>Mycolicibacterium</taxon>
    </lineage>
</organism>
<evidence type="ECO:0000313" key="5">
    <source>
        <dbReference type="Proteomes" id="UP000191039"/>
    </source>
</evidence>
<feature type="non-terminal residue" evidence="4">
    <location>
        <position position="165"/>
    </location>
</feature>
<accession>A0A1T3VV86</accession>
<dbReference type="InterPro" id="IPR042099">
    <property type="entry name" value="ANL_N_sf"/>
</dbReference>
<gene>
    <name evidence="4" type="ORF">BV510_27630</name>
</gene>
<dbReference type="RefSeq" id="WP_165693875.1">
    <property type="nucleotide sequence ID" value="NZ_MIJD01000470.1"/>
</dbReference>
<comment type="similarity">
    <text evidence="1">Belongs to the ATP-dependent AMP-binding enzyme family.</text>
</comment>
<proteinExistence type="inferred from homology"/>
<comment type="caution">
    <text evidence="4">The sequence shown here is derived from an EMBL/GenBank/DDBJ whole genome shotgun (WGS) entry which is preliminary data.</text>
</comment>
<dbReference type="Pfam" id="PF00501">
    <property type="entry name" value="AMP-binding"/>
    <property type="match status" value="1"/>
</dbReference>
<reference evidence="4 5" key="1">
    <citation type="submission" date="2016-09" db="EMBL/GenBank/DDBJ databases">
        <title>genome sequences of unsequenced Mycobacteria.</title>
        <authorList>
            <person name="Greninger A.L."/>
            <person name="Jerome K.R."/>
            <person name="Mcnair B."/>
            <person name="Wallis C."/>
            <person name="Fang F."/>
        </authorList>
    </citation>
    <scope>NUCLEOTIDE SEQUENCE [LARGE SCALE GENOMIC DNA]</scope>
    <source>
        <strain evidence="4 5">BM1</strain>
    </source>
</reference>
<dbReference type="GO" id="GO:0006631">
    <property type="term" value="P:fatty acid metabolic process"/>
    <property type="evidence" value="ECO:0007669"/>
    <property type="project" value="TreeGrafter"/>
</dbReference>
<feature type="domain" description="AMP-dependent synthetase/ligase" evidence="3">
    <location>
        <begin position="19"/>
        <end position="92"/>
    </location>
</feature>
<dbReference type="PANTHER" id="PTHR43201">
    <property type="entry name" value="ACYL-COA SYNTHETASE"/>
    <property type="match status" value="1"/>
</dbReference>
<evidence type="ECO:0000313" key="4">
    <source>
        <dbReference type="EMBL" id="OPE45690.1"/>
    </source>
</evidence>
<dbReference type="EMBL" id="MIJD01000470">
    <property type="protein sequence ID" value="OPE45690.1"/>
    <property type="molecule type" value="Genomic_DNA"/>
</dbReference>
<dbReference type="InterPro" id="IPR000873">
    <property type="entry name" value="AMP-dep_synth/lig_dom"/>
</dbReference>
<sequence>MTIWTSGARLGLGFLDGWDEYADHPALITDRHTITYAELGERVEAAAGLSAGARCLVLIELKNTVAAIVSYLAALRAGHVVLVASDADARDALVAAYDPDVVVGADGEDEWRVDRRRTVPRHDLHPDLALLLSTSGSTGSPKLVRLSYENLDSNAKAIAQYLGID</sequence>
<dbReference type="AlphaFoldDB" id="A0A1T3VV86"/>
<dbReference type="GO" id="GO:0031956">
    <property type="term" value="F:medium-chain fatty acid-CoA ligase activity"/>
    <property type="evidence" value="ECO:0007669"/>
    <property type="project" value="TreeGrafter"/>
</dbReference>
<evidence type="ECO:0000256" key="2">
    <source>
        <dbReference type="ARBA" id="ARBA00022598"/>
    </source>
</evidence>
<dbReference type="Proteomes" id="UP000191039">
    <property type="component" value="Unassembled WGS sequence"/>
</dbReference>
<dbReference type="SUPFAM" id="SSF56801">
    <property type="entry name" value="Acetyl-CoA synthetase-like"/>
    <property type="match status" value="1"/>
</dbReference>
<evidence type="ECO:0000256" key="1">
    <source>
        <dbReference type="ARBA" id="ARBA00006432"/>
    </source>
</evidence>